<dbReference type="EMBL" id="CP065728">
    <property type="protein sequence ID" value="QPT45303.1"/>
    <property type="molecule type" value="Genomic_DNA"/>
</dbReference>
<sequence length="54" mass="6101">MDMMTDLTLQDFNPLSKHVKYAQMPDEPPASTMRSGQSQIVDYHSTIAFTPNNV</sequence>
<dbReference type="RefSeq" id="WP_169816055.1">
    <property type="nucleotide sequence ID" value="NZ_CP065728.1"/>
</dbReference>
<gene>
    <name evidence="1" type="ORF">I6G26_04760</name>
</gene>
<evidence type="ECO:0000313" key="2">
    <source>
        <dbReference type="Proteomes" id="UP000594834"/>
    </source>
</evidence>
<keyword evidence="2" id="KW-1185">Reference proteome</keyword>
<name>A0A7T3C313_MORNO</name>
<dbReference type="Proteomes" id="UP000594834">
    <property type="component" value="Chromosome"/>
</dbReference>
<protein>
    <submittedName>
        <fullName evidence="1">Uncharacterized protein</fullName>
    </submittedName>
</protein>
<proteinExistence type="predicted"/>
<organism evidence="1 2">
    <name type="scientific">Moraxella nonliquefaciens</name>
    <dbReference type="NCBI Taxonomy" id="478"/>
    <lineage>
        <taxon>Bacteria</taxon>
        <taxon>Pseudomonadati</taxon>
        <taxon>Pseudomonadota</taxon>
        <taxon>Gammaproteobacteria</taxon>
        <taxon>Moraxellales</taxon>
        <taxon>Moraxellaceae</taxon>
        <taxon>Moraxella</taxon>
    </lineage>
</organism>
<reference evidence="1 2" key="1">
    <citation type="submission" date="2020-12" db="EMBL/GenBank/DDBJ databases">
        <title>FDA dAtabase for Regulatory Grade micrObial Sequences (FDA-ARGOS): Supporting development and validation of Infectious Disease Dx tests.</title>
        <authorList>
            <person name="Sproer C."/>
            <person name="Gronow S."/>
            <person name="Severitt S."/>
            <person name="Schroder I."/>
            <person name="Tallon L."/>
            <person name="Sadzewicz L."/>
            <person name="Zhao X."/>
            <person name="Boylan J."/>
            <person name="Ott S."/>
            <person name="Bowen H."/>
            <person name="Vavikolanu K."/>
            <person name="Mehta A."/>
            <person name="Aluvathingal J."/>
            <person name="Nadendla S."/>
            <person name="Lowell S."/>
            <person name="Myers T."/>
            <person name="Yan Y."/>
            <person name="Sichtig H."/>
        </authorList>
    </citation>
    <scope>NUCLEOTIDE SEQUENCE [LARGE SCALE GENOMIC DNA]</scope>
    <source>
        <strain evidence="1 2">FDAARGOS_869</strain>
    </source>
</reference>
<evidence type="ECO:0000313" key="1">
    <source>
        <dbReference type="EMBL" id="QPT45303.1"/>
    </source>
</evidence>
<accession>A0A7T3C313</accession>